<reference evidence="10 11" key="1">
    <citation type="journal article" date="2011" name="J. Bacteriol.">
        <title>Genome sequence of strain IMCC3088, a proteorhodopsin-containing marine bacterium belonging to the OM60/NOR5 clade.</title>
        <authorList>
            <person name="Jang Y."/>
            <person name="Oh H.M."/>
            <person name="Kang I."/>
            <person name="Lee K."/>
            <person name="Yang S.J."/>
            <person name="Cho J.C."/>
        </authorList>
    </citation>
    <scope>NUCLEOTIDE SEQUENCE [LARGE SCALE GENOMIC DNA]</scope>
    <source>
        <strain evidence="10 11">IMCC3088</strain>
    </source>
</reference>
<dbReference type="OrthoDB" id="8727862at2"/>
<dbReference type="CDD" id="cd01347">
    <property type="entry name" value="ligand_gated_channel"/>
    <property type="match status" value="1"/>
</dbReference>
<dbReference type="PANTHER" id="PTHR40980">
    <property type="entry name" value="PLUG DOMAIN-CONTAINING PROTEIN"/>
    <property type="match status" value="1"/>
</dbReference>
<evidence type="ECO:0000256" key="1">
    <source>
        <dbReference type="ARBA" id="ARBA00004571"/>
    </source>
</evidence>
<comment type="subcellular location">
    <subcellularLocation>
        <location evidence="1 8">Cell outer membrane</location>
        <topology evidence="1 8">Multi-pass membrane protein</topology>
    </subcellularLocation>
</comment>
<sequence length="831" mass="93212">MKHTNRWALAPMVMAIYSANLAYAQDAQDSDAAASMEEVLVVGTRATLKNAVDQQRDAQNIISVVDSDALGNFPDSTAADAMRRLSGIAVENDQGEGRYVTIRGLSSDLNSVAVNGASMVAPENGRSVIMDGIPTELMDSISVSKTLTPEMDADSIGGRVDFNTKKPTDLKDTLLKVKLSTKMAEYTDYSSAPNASLTYGDRLSDSTAHIVSFTYSSKKIESFNNETGFGWEDGFMNDDWEMRWYELERERYGLSYDINTILDSGTVLFANAMYNKYDETETRFKDEYGKLGFVSSLDNGKGMVTDRIRHDAETRQRYETREIGAVNFGLETNLNDWAIDAKVSYSWAQEDDSDNADVTFRNDDKTFGGEIYWSNPKRPYLVAYDPTLRDPANLEFDAFEMWANISDDEELSFEFNAENETSIGVVKAGFKTRSRTKDVNDYIIGYTWDGATMADWDSGTVNDWFFANQVFGNHVSGATAYAMRNQVAQMDVDFEDAISRDFTTDENINAVYVQDTIELENAVLIAGVRYERTKTDSKAYDQDGNRTSSDKSYGFLSPSVTVKYFINDQVQLRAAIWRGLSRPGFTQTAPITSVNYGTAGDVSGSVGNPDLKPYEATNFDLSLEYYGEDMTYAAIGIFRKDIKNAIYPTVQKVATINGIAFNDGVETWINSGDSYINGLELNGQYGWDNGFYVAANVTFTESESEFKFEDNSVFKTPFRKLAEKAANISVGYDKGPWDVRLAGNYRSEYIDWLADEDGDIGNVSKNNTRWVAPFMQFDLVAKYKVNENLTARFEAANLNNRPEYYYWGNKGQLSQYDIYGKNYTIGVEYTF</sequence>
<dbReference type="Proteomes" id="UP000005615">
    <property type="component" value="Unassembled WGS sequence"/>
</dbReference>
<keyword evidence="5 9" id="KW-0798">TonB box</keyword>
<dbReference type="GO" id="GO:0009279">
    <property type="term" value="C:cell outer membrane"/>
    <property type="evidence" value="ECO:0007669"/>
    <property type="project" value="UniProtKB-SubCell"/>
</dbReference>
<dbReference type="PROSITE" id="PS52016">
    <property type="entry name" value="TONB_DEPENDENT_REC_3"/>
    <property type="match status" value="1"/>
</dbReference>
<dbReference type="InterPro" id="IPR037066">
    <property type="entry name" value="Plug_dom_sf"/>
</dbReference>
<dbReference type="PANTHER" id="PTHR40980:SF4">
    <property type="entry name" value="TONB-DEPENDENT RECEPTOR-LIKE BETA-BARREL DOMAIN-CONTAINING PROTEIN"/>
    <property type="match status" value="1"/>
</dbReference>
<keyword evidence="7 8" id="KW-0998">Cell outer membrane</keyword>
<dbReference type="SUPFAM" id="SSF56935">
    <property type="entry name" value="Porins"/>
    <property type="match status" value="1"/>
</dbReference>
<dbReference type="InterPro" id="IPR012910">
    <property type="entry name" value="Plug_dom"/>
</dbReference>
<evidence type="ECO:0000256" key="6">
    <source>
        <dbReference type="ARBA" id="ARBA00023136"/>
    </source>
</evidence>
<evidence type="ECO:0000256" key="2">
    <source>
        <dbReference type="ARBA" id="ARBA00022448"/>
    </source>
</evidence>
<dbReference type="Gene3D" id="2.40.170.20">
    <property type="entry name" value="TonB-dependent receptor, beta-barrel domain"/>
    <property type="match status" value="1"/>
</dbReference>
<accession>F3L297</accession>
<dbReference type="Gene3D" id="2.170.130.10">
    <property type="entry name" value="TonB-dependent receptor, plug domain"/>
    <property type="match status" value="1"/>
</dbReference>
<dbReference type="Pfam" id="PF07715">
    <property type="entry name" value="Plug"/>
    <property type="match status" value="1"/>
</dbReference>
<dbReference type="InterPro" id="IPR039426">
    <property type="entry name" value="TonB-dep_rcpt-like"/>
</dbReference>
<protein>
    <submittedName>
        <fullName evidence="10">TonB-dependent receptor</fullName>
    </submittedName>
</protein>
<keyword evidence="11" id="KW-1185">Reference proteome</keyword>
<evidence type="ECO:0000313" key="10">
    <source>
        <dbReference type="EMBL" id="EGG29554.1"/>
    </source>
</evidence>
<name>F3L297_9GAMM</name>
<keyword evidence="4 8" id="KW-0812">Transmembrane</keyword>
<evidence type="ECO:0000256" key="3">
    <source>
        <dbReference type="ARBA" id="ARBA00022452"/>
    </source>
</evidence>
<evidence type="ECO:0000256" key="9">
    <source>
        <dbReference type="RuleBase" id="RU003357"/>
    </source>
</evidence>
<dbReference type="EMBL" id="AEIG01000046">
    <property type="protein sequence ID" value="EGG29554.1"/>
    <property type="molecule type" value="Genomic_DNA"/>
</dbReference>
<evidence type="ECO:0000256" key="7">
    <source>
        <dbReference type="ARBA" id="ARBA00023237"/>
    </source>
</evidence>
<dbReference type="RefSeq" id="WP_009575895.1">
    <property type="nucleotide sequence ID" value="NZ_AEIG01000046.1"/>
</dbReference>
<evidence type="ECO:0000256" key="4">
    <source>
        <dbReference type="ARBA" id="ARBA00022692"/>
    </source>
</evidence>
<dbReference type="InterPro" id="IPR036942">
    <property type="entry name" value="Beta-barrel_TonB_sf"/>
</dbReference>
<dbReference type="InterPro" id="IPR000531">
    <property type="entry name" value="Beta-barrel_TonB"/>
</dbReference>
<keyword evidence="3 8" id="KW-1134">Transmembrane beta strand</keyword>
<keyword evidence="6 8" id="KW-0472">Membrane</keyword>
<evidence type="ECO:0000313" key="11">
    <source>
        <dbReference type="Proteomes" id="UP000005615"/>
    </source>
</evidence>
<dbReference type="NCBIfam" id="TIGR01782">
    <property type="entry name" value="TonB-Xanth-Caul"/>
    <property type="match status" value="1"/>
</dbReference>
<dbReference type="STRING" id="2518989.IMCC3088_1664"/>
<dbReference type="eggNOG" id="COG4771">
    <property type="taxonomic scope" value="Bacteria"/>
</dbReference>
<comment type="similarity">
    <text evidence="8 9">Belongs to the TonB-dependent receptor family.</text>
</comment>
<evidence type="ECO:0000256" key="5">
    <source>
        <dbReference type="ARBA" id="ARBA00023077"/>
    </source>
</evidence>
<dbReference type="Pfam" id="PF00593">
    <property type="entry name" value="TonB_dep_Rec_b-barrel"/>
    <property type="match status" value="1"/>
</dbReference>
<organism evidence="10 11">
    <name type="scientific">Aequoribacter fuscus</name>
    <dbReference type="NCBI Taxonomy" id="2518989"/>
    <lineage>
        <taxon>Bacteria</taxon>
        <taxon>Pseudomonadati</taxon>
        <taxon>Pseudomonadota</taxon>
        <taxon>Gammaproteobacteria</taxon>
        <taxon>Cellvibrionales</taxon>
        <taxon>Halieaceae</taxon>
        <taxon>Aequoribacter</taxon>
    </lineage>
</organism>
<evidence type="ECO:0000256" key="8">
    <source>
        <dbReference type="PROSITE-ProRule" id="PRU01360"/>
    </source>
</evidence>
<comment type="caution">
    <text evidence="10">The sequence shown here is derived from an EMBL/GenBank/DDBJ whole genome shotgun (WGS) entry which is preliminary data.</text>
</comment>
<dbReference type="InterPro" id="IPR010104">
    <property type="entry name" value="TonB_rcpt_bac"/>
</dbReference>
<gene>
    <name evidence="10" type="ORF">IMCC3088_1664</name>
</gene>
<keyword evidence="2 8" id="KW-0813">Transport</keyword>
<dbReference type="AlphaFoldDB" id="F3L297"/>
<proteinExistence type="inferred from homology"/>
<keyword evidence="10" id="KW-0675">Receptor</keyword>